<keyword evidence="2" id="KW-1185">Reference proteome</keyword>
<dbReference type="KEGG" id="ptm:GSPATT00002993001"/>
<evidence type="ECO:0000313" key="2">
    <source>
        <dbReference type="Proteomes" id="UP000000600"/>
    </source>
</evidence>
<name>A0DYA8_PARTE</name>
<dbReference type="GeneID" id="5041207"/>
<gene>
    <name evidence="1" type="ORF">GSPATT00002993001</name>
</gene>
<accession>A0DYA8</accession>
<organism evidence="1 2">
    <name type="scientific">Paramecium tetraurelia</name>
    <dbReference type="NCBI Taxonomy" id="5888"/>
    <lineage>
        <taxon>Eukaryota</taxon>
        <taxon>Sar</taxon>
        <taxon>Alveolata</taxon>
        <taxon>Ciliophora</taxon>
        <taxon>Intramacronucleata</taxon>
        <taxon>Oligohymenophorea</taxon>
        <taxon>Peniculida</taxon>
        <taxon>Parameciidae</taxon>
        <taxon>Paramecium</taxon>
    </lineage>
</organism>
<protein>
    <submittedName>
        <fullName evidence="1">Uncharacterized protein</fullName>
    </submittedName>
</protein>
<dbReference type="EMBL" id="CT868649">
    <property type="protein sequence ID" value="CAK88025.1"/>
    <property type="molecule type" value="Genomic_DNA"/>
</dbReference>
<sequence>MNINEKIERLQKEISDLKLKKKYQELPEDANSLFYNTQKYLFFKKQQIKPITQKPSNKGFSLSKAVFG</sequence>
<evidence type="ECO:0000313" key="1">
    <source>
        <dbReference type="EMBL" id="CAK88025.1"/>
    </source>
</evidence>
<dbReference type="HOGENOM" id="CLU_2799468_0_0_1"/>
<dbReference type="AlphaFoldDB" id="A0DYA8"/>
<proteinExistence type="predicted"/>
<dbReference type="RefSeq" id="XP_001455422.1">
    <property type="nucleotide sequence ID" value="XM_001455385.1"/>
</dbReference>
<dbReference type="InParanoid" id="A0DYA8"/>
<dbReference type="Proteomes" id="UP000000600">
    <property type="component" value="Unassembled WGS sequence"/>
</dbReference>
<reference evidence="1 2" key="1">
    <citation type="journal article" date="2006" name="Nature">
        <title>Global trends of whole-genome duplications revealed by the ciliate Paramecium tetraurelia.</title>
        <authorList>
            <consortium name="Genoscope"/>
            <person name="Aury J.-M."/>
            <person name="Jaillon O."/>
            <person name="Duret L."/>
            <person name="Noel B."/>
            <person name="Jubin C."/>
            <person name="Porcel B.M."/>
            <person name="Segurens B."/>
            <person name="Daubin V."/>
            <person name="Anthouard V."/>
            <person name="Aiach N."/>
            <person name="Arnaiz O."/>
            <person name="Billaut A."/>
            <person name="Beisson J."/>
            <person name="Blanc I."/>
            <person name="Bouhouche K."/>
            <person name="Camara F."/>
            <person name="Duharcourt S."/>
            <person name="Guigo R."/>
            <person name="Gogendeau D."/>
            <person name="Katinka M."/>
            <person name="Keller A.-M."/>
            <person name="Kissmehl R."/>
            <person name="Klotz C."/>
            <person name="Koll F."/>
            <person name="Le Moue A."/>
            <person name="Lepere C."/>
            <person name="Malinsky S."/>
            <person name="Nowacki M."/>
            <person name="Nowak J.K."/>
            <person name="Plattner H."/>
            <person name="Poulain J."/>
            <person name="Ruiz F."/>
            <person name="Serrano V."/>
            <person name="Zagulski M."/>
            <person name="Dessen P."/>
            <person name="Betermier M."/>
            <person name="Weissenbach J."/>
            <person name="Scarpelli C."/>
            <person name="Schachter V."/>
            <person name="Sperling L."/>
            <person name="Meyer E."/>
            <person name="Cohen J."/>
            <person name="Wincker P."/>
        </authorList>
    </citation>
    <scope>NUCLEOTIDE SEQUENCE [LARGE SCALE GENOMIC DNA]</scope>
    <source>
        <strain evidence="1 2">Stock d4-2</strain>
    </source>
</reference>